<evidence type="ECO:0000313" key="4">
    <source>
        <dbReference type="Proteomes" id="UP000006352"/>
    </source>
</evidence>
<dbReference type="InParanoid" id="J4I2S3"/>
<organism evidence="3 4">
    <name type="scientific">Fibroporia radiculosa</name>
    <dbReference type="NCBI Taxonomy" id="599839"/>
    <lineage>
        <taxon>Eukaryota</taxon>
        <taxon>Fungi</taxon>
        <taxon>Dikarya</taxon>
        <taxon>Basidiomycota</taxon>
        <taxon>Agaricomycotina</taxon>
        <taxon>Agaricomycetes</taxon>
        <taxon>Polyporales</taxon>
        <taxon>Fibroporiaceae</taxon>
        <taxon>Fibroporia</taxon>
    </lineage>
</organism>
<sequence>MDRPPSAARRRTLDFPSRPEAGLAEWTHKIKALQRQVDEDEEEEHKRLEQEIQASRLARLRRSAGQSTAVDLANTEYGQALKSDEVNESNRMGLDRQQNQVDALRKLTGEIRSTTTATPPRAGAPATPVSLAAFIGGRATGPRLTKHAPQQDAHDPTQFEQRTHVTAPHPIFGRGGVAMPGLAGRGVSSASSTPLPQEKNKPTSVSTHTIGRDRTLSTPHYDANRGPISTSSTPVQDDREKLVSVANHVTGRDRRQSTPSVAKAYLQKVERETIVTQQTGISETARKRTISTPTGVVPTKSTTFTTPKASIDDYSKAPSLSSNLRPTTPGLDRQASMNLRMPPPVSVSPSPLIQSSLSSPPPPSPTPSSSSKTSVTMSSLSRPVQPSPRHSLGPQLATSPNPSFAFLRPPPAKDPTPSISRLQGRGFVKSMVQASGQFSAESPSTPPLPDKRDSGSKKQPSVLDRWQNSSPGSPSPSPPIISPKPVAMRKSRTVDPTVSTPEFTPPRLVKPDYTGRSLKSVASLPSMQQADARSSAGSDVGKDGRRTPGLGSSKTMISYIKPIKTGDRPPTASPPPRSRATSPSGDVDELGMRLTKDRAKKPRKQKTAPDSVKRSQTNTSSSANGDRVHVPHMEIVSLSELITTAEVPETLVRFPTSSVPCSGDKPALSAKPASPLKHGFDDDFTPLVLEKSSWLPNVLIPPAASADDSGAEGRSANRGLTPSPTSPALARDKASASPVRHVRIPSTGNRATVMDVAQAFQEQSGREPSPIDASPVRTSLPKPTDERDKATDEDYPRPDVKTLLANWEPKNDPVRPDSSPVDKRKSSYDKYSAFVMPPLEEERTPPSSPSGTLARSAIPVAVSDNVKPTFVSPITSSQDIGGGQPTAAVAKAEFIYIDHSNDSPPPVDISELLTSSHESVISSADVQTISVDVMCITGSTASSVSQYLHVFYDTEVLAIVYRAKSRTTGLVDTTVWGWRGRRSNMGEREERKLGELARRYGTALITVHQYCEPENLAAVLGGRIITRQGSRAHWSAENTAMHIVRSIGRTVFVDELDLSIKNLCSAFSYCLSLLDTLYIWHGVGSSESERAVAREYVATITVPSSTVIELKEGENDGDEMFWMILGDGDYARADYWKWRPSLSPESMITRIWCVTTQKTEDTIISVPSFITHSAIHAMVHIIDCVWEFFVLVGSDARGKRRDIRLALDAAVKMSEMVAPLRPFAPPVHILILPSQVPADLRLTCRGLDEVSLNHGIVPDHMNLIPVGEAYEHMGTTAWEKAAVRDPTMLPLGVHASDLK</sequence>
<dbReference type="GO" id="GO:0005737">
    <property type="term" value="C:cytoplasm"/>
    <property type="evidence" value="ECO:0007669"/>
    <property type="project" value="TreeGrafter"/>
</dbReference>
<dbReference type="HOGENOM" id="CLU_003265_0_0_1"/>
<evidence type="ECO:0008006" key="5">
    <source>
        <dbReference type="Google" id="ProtNLM"/>
    </source>
</evidence>
<proteinExistence type="predicted"/>
<feature type="compositionally biased region" description="Low complexity" evidence="2">
    <location>
        <begin position="367"/>
        <end position="381"/>
    </location>
</feature>
<feature type="compositionally biased region" description="Basic and acidic residues" evidence="2">
    <location>
        <begin position="809"/>
        <end position="826"/>
    </location>
</feature>
<feature type="coiled-coil region" evidence="1">
    <location>
        <begin position="23"/>
        <end position="58"/>
    </location>
</feature>
<keyword evidence="1" id="KW-0175">Coiled coil</keyword>
<dbReference type="GO" id="GO:0051015">
    <property type="term" value="F:actin filament binding"/>
    <property type="evidence" value="ECO:0007669"/>
    <property type="project" value="InterPro"/>
</dbReference>
<feature type="region of interest" description="Disordered" evidence="2">
    <location>
        <begin position="168"/>
        <end position="239"/>
    </location>
</feature>
<evidence type="ECO:0000256" key="2">
    <source>
        <dbReference type="SAM" id="MobiDB-lite"/>
    </source>
</evidence>
<dbReference type="GO" id="GO:0005546">
    <property type="term" value="F:phosphatidylinositol-4,5-bisphosphate binding"/>
    <property type="evidence" value="ECO:0007669"/>
    <property type="project" value="TreeGrafter"/>
</dbReference>
<feature type="compositionally biased region" description="Polar residues" evidence="2">
    <location>
        <begin position="614"/>
        <end position="624"/>
    </location>
</feature>
<dbReference type="Gene3D" id="3.40.20.10">
    <property type="entry name" value="Severin"/>
    <property type="match status" value="1"/>
</dbReference>
<feature type="compositionally biased region" description="Polar residues" evidence="2">
    <location>
        <begin position="523"/>
        <end position="537"/>
    </location>
</feature>
<feature type="compositionally biased region" description="Pro residues" evidence="2">
    <location>
        <begin position="473"/>
        <end position="482"/>
    </location>
</feature>
<feature type="region of interest" description="Disordered" evidence="2">
    <location>
        <begin position="1"/>
        <end position="20"/>
    </location>
</feature>
<dbReference type="STRING" id="599839.J4I2S3"/>
<dbReference type="Proteomes" id="UP000006352">
    <property type="component" value="Unassembled WGS sequence"/>
</dbReference>
<dbReference type="EMBL" id="HE797248">
    <property type="protein sequence ID" value="CCM06207.1"/>
    <property type="molecule type" value="Genomic_DNA"/>
</dbReference>
<dbReference type="PANTHER" id="PTHR11977:SF133">
    <property type="entry name" value="DUF4045 DOMAIN-CONTAINING PROTEIN"/>
    <property type="match status" value="1"/>
</dbReference>
<keyword evidence="4" id="KW-1185">Reference proteome</keyword>
<dbReference type="InterPro" id="IPR007122">
    <property type="entry name" value="Villin/Gelsolin"/>
</dbReference>
<protein>
    <recommendedName>
        <fullName evidence="5">DUF4045 domain-containing protein</fullName>
    </recommendedName>
</protein>
<feature type="region of interest" description="Disordered" evidence="2">
    <location>
        <begin position="284"/>
        <end position="630"/>
    </location>
</feature>
<feature type="region of interest" description="Disordered" evidence="2">
    <location>
        <begin position="704"/>
        <end position="826"/>
    </location>
</feature>
<reference evidence="3 4" key="1">
    <citation type="journal article" date="2012" name="Appl. Environ. Microbiol.">
        <title>Short-read sequencing for genomic analysis of the brown rot fungus Fibroporia radiculosa.</title>
        <authorList>
            <person name="Tang J.D."/>
            <person name="Perkins A.D."/>
            <person name="Sonstegard T.S."/>
            <person name="Schroeder S.G."/>
            <person name="Burgess S.C."/>
            <person name="Diehl S.V."/>
        </authorList>
    </citation>
    <scope>NUCLEOTIDE SEQUENCE [LARGE SCALE GENOMIC DNA]</scope>
    <source>
        <strain evidence="3 4">TFFH 294</strain>
    </source>
</reference>
<feature type="compositionally biased region" description="Polar residues" evidence="2">
    <location>
        <begin position="432"/>
        <end position="443"/>
    </location>
</feature>
<evidence type="ECO:0000256" key="1">
    <source>
        <dbReference type="SAM" id="Coils"/>
    </source>
</evidence>
<dbReference type="GeneID" id="24101107"/>
<dbReference type="GO" id="GO:0008154">
    <property type="term" value="P:actin polymerization or depolymerization"/>
    <property type="evidence" value="ECO:0007669"/>
    <property type="project" value="TreeGrafter"/>
</dbReference>
<dbReference type="OrthoDB" id="6375767at2759"/>
<gene>
    <name evidence="3" type="ORF">FIBRA_08451</name>
</gene>
<dbReference type="PANTHER" id="PTHR11977">
    <property type="entry name" value="VILLIN"/>
    <property type="match status" value="1"/>
</dbReference>
<feature type="compositionally biased region" description="Basic and acidic residues" evidence="2">
    <location>
        <begin position="783"/>
        <end position="800"/>
    </location>
</feature>
<dbReference type="RefSeq" id="XP_012185490.1">
    <property type="nucleotide sequence ID" value="XM_012330100.1"/>
</dbReference>
<dbReference type="GO" id="GO:0051016">
    <property type="term" value="P:barbed-end actin filament capping"/>
    <property type="evidence" value="ECO:0007669"/>
    <property type="project" value="TreeGrafter"/>
</dbReference>
<dbReference type="GO" id="GO:0015629">
    <property type="term" value="C:actin cytoskeleton"/>
    <property type="evidence" value="ECO:0007669"/>
    <property type="project" value="TreeGrafter"/>
</dbReference>
<feature type="compositionally biased region" description="Low complexity" evidence="2">
    <location>
        <begin position="347"/>
        <end position="358"/>
    </location>
</feature>
<evidence type="ECO:0000313" key="3">
    <source>
        <dbReference type="EMBL" id="CCM06207.1"/>
    </source>
</evidence>
<name>J4I2S3_9APHY</name>
<dbReference type="GO" id="GO:0051014">
    <property type="term" value="P:actin filament severing"/>
    <property type="evidence" value="ECO:0007669"/>
    <property type="project" value="TreeGrafter"/>
</dbReference>
<dbReference type="SUPFAM" id="SSF55753">
    <property type="entry name" value="Actin depolymerizing proteins"/>
    <property type="match status" value="1"/>
</dbReference>
<dbReference type="InterPro" id="IPR029006">
    <property type="entry name" value="ADF-H/Gelsolin-like_dom_sf"/>
</dbReference>
<accession>J4I2S3</accession>
<feature type="compositionally biased region" description="Polar residues" evidence="2">
    <location>
        <begin position="290"/>
        <end position="308"/>
    </location>
</feature>